<dbReference type="InterPro" id="IPR012951">
    <property type="entry name" value="BBE"/>
</dbReference>
<dbReference type="InterPro" id="IPR036318">
    <property type="entry name" value="FAD-bd_PCMH-like_sf"/>
</dbReference>
<evidence type="ECO:0000256" key="1">
    <source>
        <dbReference type="ARBA" id="ARBA00001974"/>
    </source>
</evidence>
<comment type="similarity">
    <text evidence="2">Belongs to the oxygen-dependent FAD-linked oxidoreductase family.</text>
</comment>
<keyword evidence="8" id="KW-1185">Reference proteome</keyword>
<reference evidence="7 8" key="1">
    <citation type="submission" date="2019-09" db="EMBL/GenBank/DDBJ databases">
        <authorList>
            <person name="Valk L.C."/>
        </authorList>
    </citation>
    <scope>NUCLEOTIDE SEQUENCE [LARGE SCALE GENOMIC DNA]</scope>
    <source>
        <strain evidence="7">GalUA</strain>
    </source>
</reference>
<dbReference type="InterPro" id="IPR050416">
    <property type="entry name" value="FAD-linked_Oxidoreductase"/>
</dbReference>
<dbReference type="PANTHER" id="PTHR42973">
    <property type="entry name" value="BINDING OXIDOREDUCTASE, PUTATIVE (AFU_ORTHOLOGUE AFUA_1G17690)-RELATED"/>
    <property type="match status" value="1"/>
</dbReference>
<evidence type="ECO:0000256" key="2">
    <source>
        <dbReference type="ARBA" id="ARBA00005466"/>
    </source>
</evidence>
<dbReference type="GO" id="GO:0016491">
    <property type="term" value="F:oxidoreductase activity"/>
    <property type="evidence" value="ECO:0007669"/>
    <property type="project" value="UniProtKB-KW"/>
</dbReference>
<gene>
    <name evidence="7" type="ORF">F7O84_05050</name>
</gene>
<evidence type="ECO:0000313" key="7">
    <source>
        <dbReference type="EMBL" id="KAB1439756.1"/>
    </source>
</evidence>
<dbReference type="PANTHER" id="PTHR42973:SF39">
    <property type="entry name" value="FAD-BINDING PCMH-TYPE DOMAIN-CONTAINING PROTEIN"/>
    <property type="match status" value="1"/>
</dbReference>
<comment type="cofactor">
    <cofactor evidence="1">
        <name>FAD</name>
        <dbReference type="ChEBI" id="CHEBI:57692"/>
    </cofactor>
</comment>
<dbReference type="InterPro" id="IPR016169">
    <property type="entry name" value="FAD-bd_PCMH_sub2"/>
</dbReference>
<protein>
    <submittedName>
        <fullName evidence="7">FAD-binding oxidoreductase</fullName>
    </submittedName>
</protein>
<keyword evidence="5" id="KW-0560">Oxidoreductase</keyword>
<evidence type="ECO:0000256" key="3">
    <source>
        <dbReference type="ARBA" id="ARBA00022630"/>
    </source>
</evidence>
<sequence length="486" mass="54965">MHDFLCGLTGEIVTPFHPIYNKARQGYNKAIQKYPIIINYCSTKVDVSNAVCWAKRHCIPIRIRSGGHNYEGYSNGNCVLVIDISRLNDMYIDTDSNLLHVESGVTNQQVYGLVSSFGYPFPGGTCPSVGVSGYCLGGGWGLSCRNYGLGCDSLTEIELIDYEGNLIHANGRVNEDLFWALRGAGGGNFGIVVAMTFQLPQKVDFVTLIEIDYLNVSEIEQEQFLSVWQNWLSKADDRMTLLGRVYQSERDGRAMLLRGIFYGEPEEANLILTDFLSLPNAVYNIEAVTFLEAVTIIGSVYPPFERFQSVSGFVIQELSEEEIKSLVQIIQEPPNGSVFAGISLYALGGKVSDVGTNDTAFFYRNAKYMIWLETVWEKSEFAQVNREWIAKNYQLIRCLTIGSYVNFPYDKLEHYLEEYFGFHVNQLKRIKTKYDPCNTFSYPQGIFAESEEESIDCVPYDASPKDEGIEQPIDLNYRGFRYVTKK</sequence>
<dbReference type="Proteomes" id="UP000461768">
    <property type="component" value="Unassembled WGS sequence"/>
</dbReference>
<dbReference type="PROSITE" id="PS00862">
    <property type="entry name" value="OX2_COVAL_FAD"/>
    <property type="match status" value="1"/>
</dbReference>
<organism evidence="7 8">
    <name type="scientific">Candidatus Galacturonatibacter soehngenii</name>
    <dbReference type="NCBI Taxonomy" id="2307010"/>
    <lineage>
        <taxon>Bacteria</taxon>
        <taxon>Bacillati</taxon>
        <taxon>Bacillota</taxon>
        <taxon>Clostridia</taxon>
        <taxon>Lachnospirales</taxon>
        <taxon>Lachnospiraceae</taxon>
        <taxon>Candidatus Galacturonatibacter</taxon>
    </lineage>
</organism>
<evidence type="ECO:0000256" key="5">
    <source>
        <dbReference type="ARBA" id="ARBA00023002"/>
    </source>
</evidence>
<comment type="caution">
    <text evidence="7">The sequence shown here is derived from an EMBL/GenBank/DDBJ whole genome shotgun (WGS) entry which is preliminary data.</text>
</comment>
<dbReference type="InterPro" id="IPR006093">
    <property type="entry name" value="Oxy_OxRdtase_FAD_BS"/>
</dbReference>
<evidence type="ECO:0000256" key="4">
    <source>
        <dbReference type="ARBA" id="ARBA00022827"/>
    </source>
</evidence>
<feature type="domain" description="FAD-binding PCMH-type" evidence="6">
    <location>
        <begin position="30"/>
        <end position="202"/>
    </location>
</feature>
<dbReference type="SUPFAM" id="SSF56176">
    <property type="entry name" value="FAD-binding/transporter-associated domain-like"/>
    <property type="match status" value="1"/>
</dbReference>
<keyword evidence="4" id="KW-0274">FAD</keyword>
<dbReference type="RefSeq" id="WP_151142585.1">
    <property type="nucleotide sequence ID" value="NZ_WAGX01000004.1"/>
</dbReference>
<evidence type="ECO:0000313" key="8">
    <source>
        <dbReference type="Proteomes" id="UP000461768"/>
    </source>
</evidence>
<dbReference type="Pfam" id="PF01565">
    <property type="entry name" value="FAD_binding_4"/>
    <property type="match status" value="1"/>
</dbReference>
<proteinExistence type="inferred from homology"/>
<keyword evidence="3" id="KW-0285">Flavoprotein</keyword>
<dbReference type="OrthoDB" id="545125at2"/>
<accession>A0A7V7QM80</accession>
<dbReference type="Gene3D" id="3.40.462.20">
    <property type="match status" value="1"/>
</dbReference>
<evidence type="ECO:0000259" key="6">
    <source>
        <dbReference type="PROSITE" id="PS51387"/>
    </source>
</evidence>
<dbReference type="InterPro" id="IPR006094">
    <property type="entry name" value="Oxid_FAD_bind_N"/>
</dbReference>
<reference evidence="7 8" key="2">
    <citation type="submission" date="2020-02" db="EMBL/GenBank/DDBJ databases">
        <title>Candidatus Galacturonibacter soehngenii shows hetero-acetogenic catabolism of galacturonic acid but lacks a canonical carbon monoxide dehydrogenase/acetyl-CoA synthase complex.</title>
        <authorList>
            <person name="Diender M."/>
            <person name="Stouten G.R."/>
            <person name="Petersen J.F."/>
            <person name="Nielsen P.H."/>
            <person name="Dueholm M.S."/>
            <person name="Pronk J.T."/>
            <person name="Van Loosdrecht M.C.M."/>
        </authorList>
    </citation>
    <scope>NUCLEOTIDE SEQUENCE [LARGE SCALE GENOMIC DNA]</scope>
    <source>
        <strain evidence="7">GalUA</strain>
    </source>
</reference>
<dbReference type="Gene3D" id="3.30.465.10">
    <property type="match status" value="1"/>
</dbReference>
<dbReference type="PROSITE" id="PS51387">
    <property type="entry name" value="FAD_PCMH"/>
    <property type="match status" value="1"/>
</dbReference>
<dbReference type="AlphaFoldDB" id="A0A7V7QM80"/>
<dbReference type="Pfam" id="PF08031">
    <property type="entry name" value="BBE"/>
    <property type="match status" value="1"/>
</dbReference>
<dbReference type="InterPro" id="IPR016166">
    <property type="entry name" value="FAD-bd_PCMH"/>
</dbReference>
<dbReference type="EMBL" id="WAGX01000004">
    <property type="protein sequence ID" value="KAB1439756.1"/>
    <property type="molecule type" value="Genomic_DNA"/>
</dbReference>
<name>A0A7V7QM80_9FIRM</name>
<dbReference type="GO" id="GO:0071949">
    <property type="term" value="F:FAD binding"/>
    <property type="evidence" value="ECO:0007669"/>
    <property type="project" value="InterPro"/>
</dbReference>